<organism evidence="12 13">
    <name type="scientific">Endosaccharibacter trunci</name>
    <dbReference type="NCBI Taxonomy" id="2812733"/>
    <lineage>
        <taxon>Bacteria</taxon>
        <taxon>Pseudomonadati</taxon>
        <taxon>Pseudomonadota</taxon>
        <taxon>Alphaproteobacteria</taxon>
        <taxon>Acetobacterales</taxon>
        <taxon>Acetobacteraceae</taxon>
        <taxon>Endosaccharibacter</taxon>
    </lineage>
</organism>
<evidence type="ECO:0000313" key="13">
    <source>
        <dbReference type="Proteomes" id="UP001524587"/>
    </source>
</evidence>
<comment type="subcellular location">
    <subcellularLocation>
        <location evidence="1">Cell membrane</location>
        <topology evidence="1">Peripheral membrane protein</topology>
        <orientation evidence="1">Cytoplasmic side</orientation>
    </subcellularLocation>
</comment>
<keyword evidence="9" id="KW-0472">Membrane</keyword>
<gene>
    <name evidence="12" type="ORF">NFI95_15985</name>
</gene>
<keyword evidence="7" id="KW-1005">Bacterial flagellum biogenesis</keyword>
<evidence type="ECO:0000256" key="9">
    <source>
        <dbReference type="ARBA" id="ARBA00023136"/>
    </source>
</evidence>
<keyword evidence="8" id="KW-0653">Protein transport</keyword>
<evidence type="ECO:0000256" key="5">
    <source>
        <dbReference type="ARBA" id="ARBA00022475"/>
    </source>
</evidence>
<dbReference type="InterPro" id="IPR012823">
    <property type="entry name" value="Flagell_FliJ"/>
</dbReference>
<accession>A0ABT1WAL5</accession>
<evidence type="ECO:0000256" key="3">
    <source>
        <dbReference type="ARBA" id="ARBA00020392"/>
    </source>
</evidence>
<keyword evidence="12" id="KW-0966">Cell projection</keyword>
<evidence type="ECO:0000256" key="7">
    <source>
        <dbReference type="ARBA" id="ARBA00022795"/>
    </source>
</evidence>
<dbReference type="Proteomes" id="UP001524587">
    <property type="component" value="Unassembled WGS sequence"/>
</dbReference>
<protein>
    <recommendedName>
        <fullName evidence="3">Flagellar FliJ protein</fullName>
    </recommendedName>
</protein>
<keyword evidence="12" id="KW-0282">Flagellum</keyword>
<evidence type="ECO:0000256" key="11">
    <source>
        <dbReference type="SAM" id="MobiDB-lite"/>
    </source>
</evidence>
<keyword evidence="6" id="KW-0145">Chemotaxis</keyword>
<evidence type="ECO:0000313" key="12">
    <source>
        <dbReference type="EMBL" id="MCQ8279943.1"/>
    </source>
</evidence>
<comment type="similarity">
    <text evidence="2">Belongs to the FliJ family.</text>
</comment>
<name>A0ABT1WAL5_9PROT</name>
<keyword evidence="12" id="KW-0969">Cilium</keyword>
<evidence type="ECO:0000256" key="1">
    <source>
        <dbReference type="ARBA" id="ARBA00004413"/>
    </source>
</evidence>
<evidence type="ECO:0000256" key="6">
    <source>
        <dbReference type="ARBA" id="ARBA00022500"/>
    </source>
</evidence>
<feature type="region of interest" description="Disordered" evidence="11">
    <location>
        <begin position="118"/>
        <end position="138"/>
    </location>
</feature>
<evidence type="ECO:0000256" key="10">
    <source>
        <dbReference type="ARBA" id="ARBA00023225"/>
    </source>
</evidence>
<evidence type="ECO:0000256" key="8">
    <source>
        <dbReference type="ARBA" id="ARBA00022927"/>
    </source>
</evidence>
<dbReference type="RefSeq" id="WP_422865431.1">
    <property type="nucleotide sequence ID" value="NZ_JAMSKV010000018.1"/>
</dbReference>
<proteinExistence type="inferred from homology"/>
<dbReference type="Gene3D" id="1.10.287.1700">
    <property type="match status" value="1"/>
</dbReference>
<dbReference type="Pfam" id="PF02050">
    <property type="entry name" value="FliJ"/>
    <property type="match status" value="1"/>
</dbReference>
<evidence type="ECO:0000256" key="4">
    <source>
        <dbReference type="ARBA" id="ARBA00022448"/>
    </source>
</evidence>
<keyword evidence="13" id="KW-1185">Reference proteome</keyword>
<sequence length="138" mass="15547">MSRDPLLSLLRFRQSAVDEAQKALAEAYRVEQEAIAAVRRATETLELEMREASSLTAGDDAVEAFARWLPVGRKDVADAHARQREATTNLDQLRAVMTLARASVRAVEALMEKKAQIAAQHQKQKEQAELDEFAMRRR</sequence>
<feature type="compositionally biased region" description="Basic and acidic residues" evidence="11">
    <location>
        <begin position="123"/>
        <end position="138"/>
    </location>
</feature>
<reference evidence="12 13" key="1">
    <citation type="submission" date="2022-06" db="EMBL/GenBank/DDBJ databases">
        <title>Endosaccharibacter gen. nov., sp. nov., endophytic bacteria isolated from sugarcane.</title>
        <authorList>
            <person name="Pitiwittayakul N."/>
            <person name="Yukphan P."/>
            <person name="Charoenyingcharoen P."/>
            <person name="Tanasupawat S."/>
        </authorList>
    </citation>
    <scope>NUCLEOTIDE SEQUENCE [LARGE SCALE GENOMIC DNA]</scope>
    <source>
        <strain evidence="12 13">KSS8</strain>
    </source>
</reference>
<comment type="caution">
    <text evidence="12">The sequence shown here is derived from an EMBL/GenBank/DDBJ whole genome shotgun (WGS) entry which is preliminary data.</text>
</comment>
<dbReference type="EMBL" id="JAMSKV010000018">
    <property type="protein sequence ID" value="MCQ8279943.1"/>
    <property type="molecule type" value="Genomic_DNA"/>
</dbReference>
<evidence type="ECO:0000256" key="2">
    <source>
        <dbReference type="ARBA" id="ARBA00010004"/>
    </source>
</evidence>
<keyword evidence="10" id="KW-1006">Bacterial flagellum protein export</keyword>
<dbReference type="InterPro" id="IPR053716">
    <property type="entry name" value="Flag_assembly_chemotaxis_eff"/>
</dbReference>
<keyword evidence="5" id="KW-1003">Cell membrane</keyword>
<keyword evidence="4" id="KW-0813">Transport</keyword>